<organism evidence="2 3">
    <name type="scientific">Vitrella brassicaformis (strain CCMP3155)</name>
    <dbReference type="NCBI Taxonomy" id="1169540"/>
    <lineage>
        <taxon>Eukaryota</taxon>
        <taxon>Sar</taxon>
        <taxon>Alveolata</taxon>
        <taxon>Colpodellida</taxon>
        <taxon>Vitrellaceae</taxon>
        <taxon>Vitrella</taxon>
    </lineage>
</organism>
<proteinExistence type="predicted"/>
<sequence>MADQRGAEEPERMVSVRGLPISVSAARPLYASLELWALGPSHVPQGHREAEAEPLPLPPLHSPIAGGGGGGDDDKPREAKRLKTDTDTTATGEGLAAGREDSVHFMTAEELLQTHVQAAKRARQRHQSRFNESIRRSQARLDALLDVGLTD</sequence>
<name>A0A0G4EM18_VITBC</name>
<dbReference type="Proteomes" id="UP000041254">
    <property type="component" value="Unassembled WGS sequence"/>
</dbReference>
<accession>A0A0G4EM18</accession>
<dbReference type="AlphaFoldDB" id="A0A0G4EM18"/>
<gene>
    <name evidence="2" type="ORF">Vbra_5261</name>
</gene>
<feature type="region of interest" description="Disordered" evidence="1">
    <location>
        <begin position="43"/>
        <end position="100"/>
    </location>
</feature>
<dbReference type="VEuPathDB" id="CryptoDB:Vbra_5261"/>
<evidence type="ECO:0000313" key="2">
    <source>
        <dbReference type="EMBL" id="CEL98475.1"/>
    </source>
</evidence>
<dbReference type="InParanoid" id="A0A0G4EM18"/>
<evidence type="ECO:0000313" key="3">
    <source>
        <dbReference type="Proteomes" id="UP000041254"/>
    </source>
</evidence>
<keyword evidence="3" id="KW-1185">Reference proteome</keyword>
<dbReference type="EMBL" id="CDMY01000271">
    <property type="protein sequence ID" value="CEL98475.1"/>
    <property type="molecule type" value="Genomic_DNA"/>
</dbReference>
<evidence type="ECO:0000256" key="1">
    <source>
        <dbReference type="SAM" id="MobiDB-lite"/>
    </source>
</evidence>
<feature type="compositionally biased region" description="Basic and acidic residues" evidence="1">
    <location>
        <begin position="72"/>
        <end position="86"/>
    </location>
</feature>
<reference evidence="2 3" key="1">
    <citation type="submission" date="2014-11" db="EMBL/GenBank/DDBJ databases">
        <authorList>
            <person name="Zhu J."/>
            <person name="Qi W."/>
            <person name="Song R."/>
        </authorList>
    </citation>
    <scope>NUCLEOTIDE SEQUENCE [LARGE SCALE GENOMIC DNA]</scope>
</reference>
<protein>
    <submittedName>
        <fullName evidence="2">Uncharacterized protein</fullName>
    </submittedName>
</protein>